<dbReference type="OrthoDB" id="8052806at2759"/>
<keyword evidence="2" id="KW-1185">Reference proteome</keyword>
<proteinExistence type="predicted"/>
<dbReference type="InterPro" id="IPR005312">
    <property type="entry name" value="DUF1759"/>
</dbReference>
<evidence type="ECO:0000313" key="1">
    <source>
        <dbReference type="EMBL" id="GFY54524.1"/>
    </source>
</evidence>
<comment type="caution">
    <text evidence="1">The sequence shown here is derived from an EMBL/GenBank/DDBJ whole genome shotgun (WGS) entry which is preliminary data.</text>
</comment>
<dbReference type="Pfam" id="PF03564">
    <property type="entry name" value="DUF1759"/>
    <property type="match status" value="1"/>
</dbReference>
<accession>A0A8X6XLB4</accession>
<organism evidence="1 2">
    <name type="scientific">Trichonephila inaurata madagascariensis</name>
    <dbReference type="NCBI Taxonomy" id="2747483"/>
    <lineage>
        <taxon>Eukaryota</taxon>
        <taxon>Metazoa</taxon>
        <taxon>Ecdysozoa</taxon>
        <taxon>Arthropoda</taxon>
        <taxon>Chelicerata</taxon>
        <taxon>Arachnida</taxon>
        <taxon>Araneae</taxon>
        <taxon>Araneomorphae</taxon>
        <taxon>Entelegynae</taxon>
        <taxon>Araneoidea</taxon>
        <taxon>Nephilidae</taxon>
        <taxon>Trichonephila</taxon>
        <taxon>Trichonephila inaurata</taxon>
    </lineage>
</organism>
<reference evidence="1" key="1">
    <citation type="submission" date="2020-08" db="EMBL/GenBank/DDBJ databases">
        <title>Multicomponent nature underlies the extraordinary mechanical properties of spider dragline silk.</title>
        <authorList>
            <person name="Kono N."/>
            <person name="Nakamura H."/>
            <person name="Mori M."/>
            <person name="Yoshida Y."/>
            <person name="Ohtoshi R."/>
            <person name="Malay A.D."/>
            <person name="Moran D.A.P."/>
            <person name="Tomita M."/>
            <person name="Numata K."/>
            <person name="Arakawa K."/>
        </authorList>
    </citation>
    <scope>NUCLEOTIDE SEQUENCE</scope>
</reference>
<evidence type="ECO:0000313" key="2">
    <source>
        <dbReference type="Proteomes" id="UP000886998"/>
    </source>
</evidence>
<dbReference type="Proteomes" id="UP000886998">
    <property type="component" value="Unassembled WGS sequence"/>
</dbReference>
<protein>
    <submittedName>
        <fullName evidence="1">Integrase catalytic domain-containing protein</fullName>
    </submittedName>
</protein>
<dbReference type="AlphaFoldDB" id="A0A8X6XLB4"/>
<name>A0A8X6XLB4_9ARAC</name>
<sequence length="352" mass="40233">MSKETLVVLNRKRGAIKAQITRIKDFMNNPDEKDKTHLESKLDTLKSLRIKLSDIRNEYYEVIADDSDLEPLESEILDLEDDWEDIQVKIKNIISNIALKNFAVTSCENSFKNIKLPDIQLPRFNGSYHEWFIFKEQFVSLIDSINSLTDSQKLYYLKSTLTGTAKDVITIDDSYTSLFECLKKRFYVFSHQVALCKSSRNCPNCSKRHNSLLCRNFERNVDSQRSSGSEILPNMEPKNTPTLNVNNECFQTKQTFPYVESFENGGEFGGHSKGPFNYAFKHSFSILPEQSWEVFPLRALLDSGSQSNLITLEAALALKLKCERVNITICGINGTSQFIKNKVSTVVSSKNR</sequence>
<gene>
    <name evidence="1" type="primary">AVEN_190478_1</name>
    <name evidence="1" type="ORF">TNIN_269691</name>
</gene>
<dbReference type="EMBL" id="BMAV01009903">
    <property type="protein sequence ID" value="GFY54524.1"/>
    <property type="molecule type" value="Genomic_DNA"/>
</dbReference>